<gene>
    <name evidence="3" type="ORF">BCR34DRAFT_557220</name>
</gene>
<keyword evidence="2" id="KW-1133">Transmembrane helix</keyword>
<keyword evidence="2" id="KW-0472">Membrane</keyword>
<feature type="region of interest" description="Disordered" evidence="1">
    <location>
        <begin position="39"/>
        <end position="66"/>
    </location>
</feature>
<reference evidence="3 4" key="1">
    <citation type="submission" date="2016-07" db="EMBL/GenBank/DDBJ databases">
        <title>Pervasive Adenine N6-methylation of Active Genes in Fungi.</title>
        <authorList>
            <consortium name="DOE Joint Genome Institute"/>
            <person name="Mondo S.J."/>
            <person name="Dannebaum R.O."/>
            <person name="Kuo R.C."/>
            <person name="Labutti K."/>
            <person name="Haridas S."/>
            <person name="Kuo A."/>
            <person name="Salamov A."/>
            <person name="Ahrendt S.R."/>
            <person name="Lipzen A."/>
            <person name="Sullivan W."/>
            <person name="Andreopoulos W.B."/>
            <person name="Clum A."/>
            <person name="Lindquist E."/>
            <person name="Daum C."/>
            <person name="Ramamoorthy G.K."/>
            <person name="Gryganskyi A."/>
            <person name="Culley D."/>
            <person name="Magnuson J.K."/>
            <person name="James T.Y."/>
            <person name="O'Malley M.A."/>
            <person name="Stajich J.E."/>
            <person name="Spatafora J.W."/>
            <person name="Visel A."/>
            <person name="Grigoriev I.V."/>
        </authorList>
    </citation>
    <scope>NUCLEOTIDE SEQUENCE [LARGE SCALE GENOMIC DNA]</scope>
    <source>
        <strain evidence="3 4">CBS 115471</strain>
    </source>
</reference>
<keyword evidence="4" id="KW-1185">Reference proteome</keyword>
<organism evidence="3 4">
    <name type="scientific">Clohesyomyces aquaticus</name>
    <dbReference type="NCBI Taxonomy" id="1231657"/>
    <lineage>
        <taxon>Eukaryota</taxon>
        <taxon>Fungi</taxon>
        <taxon>Dikarya</taxon>
        <taxon>Ascomycota</taxon>
        <taxon>Pezizomycotina</taxon>
        <taxon>Dothideomycetes</taxon>
        <taxon>Pleosporomycetidae</taxon>
        <taxon>Pleosporales</taxon>
        <taxon>Lindgomycetaceae</taxon>
        <taxon>Clohesyomyces</taxon>
    </lineage>
</organism>
<dbReference type="EMBL" id="MCFA01000018">
    <property type="protein sequence ID" value="ORY16435.1"/>
    <property type="molecule type" value="Genomic_DNA"/>
</dbReference>
<sequence length="286" mass="31981">MTSIISRLRMMPPRLPGYSLPPSDVQPPSEEVFLQETAYSNSSQQPHPQVSAQGHGSRRPAPPAASSTLVVAPFGNLNTSSPALNDTNTNTCSLNLVCYNNGCRVSQIRVHRWKHHDPQVRRITTDEEFFRELRVRWRRDMAGWWRCTFSLKTLKRLRLLSYADNTRPVPVPMDEFTMAEVLHAFQHPELFSSAPTTDWINWVFRLRRPSGRRHAIEFVEGWDAQRIAIVSSIPCVLSTLVGVVWTVSKGDAQTAFTVAGFVLGLSTVMLALLAVVSGIDSGSGVR</sequence>
<name>A0A1Y2A358_9PLEO</name>
<protein>
    <recommendedName>
        <fullName evidence="5">Transmembrane protein</fullName>
    </recommendedName>
</protein>
<evidence type="ECO:0000256" key="2">
    <source>
        <dbReference type="SAM" id="Phobius"/>
    </source>
</evidence>
<dbReference type="STRING" id="1231657.A0A1Y2A358"/>
<proteinExistence type="predicted"/>
<accession>A0A1Y2A358</accession>
<feature type="transmembrane region" description="Helical" evidence="2">
    <location>
        <begin position="227"/>
        <end position="248"/>
    </location>
</feature>
<evidence type="ECO:0000313" key="3">
    <source>
        <dbReference type="EMBL" id="ORY16435.1"/>
    </source>
</evidence>
<keyword evidence="2" id="KW-0812">Transmembrane</keyword>
<comment type="caution">
    <text evidence="3">The sequence shown here is derived from an EMBL/GenBank/DDBJ whole genome shotgun (WGS) entry which is preliminary data.</text>
</comment>
<feature type="transmembrane region" description="Helical" evidence="2">
    <location>
        <begin position="254"/>
        <end position="276"/>
    </location>
</feature>
<dbReference type="Proteomes" id="UP000193144">
    <property type="component" value="Unassembled WGS sequence"/>
</dbReference>
<evidence type="ECO:0000313" key="4">
    <source>
        <dbReference type="Proteomes" id="UP000193144"/>
    </source>
</evidence>
<evidence type="ECO:0008006" key="5">
    <source>
        <dbReference type="Google" id="ProtNLM"/>
    </source>
</evidence>
<evidence type="ECO:0000256" key="1">
    <source>
        <dbReference type="SAM" id="MobiDB-lite"/>
    </source>
</evidence>
<feature type="compositionally biased region" description="Polar residues" evidence="1">
    <location>
        <begin position="39"/>
        <end position="54"/>
    </location>
</feature>
<dbReference type="OrthoDB" id="9988102at2759"/>
<dbReference type="AlphaFoldDB" id="A0A1Y2A358"/>